<reference evidence="10" key="1">
    <citation type="submission" date="2016-07" db="EMBL/GenBank/DDBJ databases">
        <title>Frankia sp. NRRL B-16219 Genome sequencing.</title>
        <authorList>
            <person name="Ghodhbane-Gtari F."/>
            <person name="Swanson E."/>
            <person name="Gueddou A."/>
            <person name="Louati M."/>
            <person name="Nouioui I."/>
            <person name="Hezbri K."/>
            <person name="Abebe-Akele F."/>
            <person name="Simpson S."/>
            <person name="Morris K."/>
            <person name="Thomas K."/>
            <person name="Gtari M."/>
            <person name="Tisa L.S."/>
        </authorList>
    </citation>
    <scope>NUCLEOTIDE SEQUENCE [LARGE SCALE GENOMIC DNA]</scope>
    <source>
        <strain evidence="10">NRRL B-16219</strain>
    </source>
</reference>
<dbReference type="InterPro" id="IPR050171">
    <property type="entry name" value="MFS_Transporters"/>
</dbReference>
<evidence type="ECO:0000256" key="3">
    <source>
        <dbReference type="ARBA" id="ARBA00022475"/>
    </source>
</evidence>
<dbReference type="SUPFAM" id="SSF103473">
    <property type="entry name" value="MFS general substrate transporter"/>
    <property type="match status" value="1"/>
</dbReference>
<dbReference type="AlphaFoldDB" id="A0A1S1PWH8"/>
<dbReference type="InterPro" id="IPR036259">
    <property type="entry name" value="MFS_trans_sf"/>
</dbReference>
<protein>
    <submittedName>
        <fullName evidence="9">MFS transporter</fullName>
    </submittedName>
</protein>
<name>A0A1S1PWH8_9ACTN</name>
<evidence type="ECO:0000256" key="1">
    <source>
        <dbReference type="ARBA" id="ARBA00004651"/>
    </source>
</evidence>
<feature type="transmembrane region" description="Helical" evidence="7">
    <location>
        <begin position="352"/>
        <end position="376"/>
    </location>
</feature>
<keyword evidence="4 7" id="KW-0812">Transmembrane</keyword>
<evidence type="ECO:0000256" key="4">
    <source>
        <dbReference type="ARBA" id="ARBA00022692"/>
    </source>
</evidence>
<evidence type="ECO:0000256" key="7">
    <source>
        <dbReference type="SAM" id="Phobius"/>
    </source>
</evidence>
<feature type="transmembrane region" description="Helical" evidence="7">
    <location>
        <begin position="111"/>
        <end position="132"/>
    </location>
</feature>
<dbReference type="Proteomes" id="UP000179769">
    <property type="component" value="Unassembled WGS sequence"/>
</dbReference>
<sequence length="405" mass="41274">MTVLLEAGRVARPSRRHNAAFWIVGYTFAVTMAFSAVPTPLYVLYQSRNHFSTFMVTVIFAAYAAGMVASLFLAGHLSDTRGRRRMLAAAVATNMLSGLLFVAWPATAGLIVARVVSGVSIGMLTATATAYLSELHAHARPGHGQARSEIVSTAANLGGIGLGPLLAGALAQYVAHPLVVPYLVVETLMLIGVAALWATPETASVPAERPAYRPQRVSVPPAHRATFLAAAVTGGALFSLFGLFTSVSPTLLASVLHNKSHLVAGVVAFTVFGAAAAAQILFGRASRRSQLGVGLLAVLAGLALVTASAWAASFPLLLAGGIVAGAGAGAAFRGTVATVIRIAPPEARGEALAGLFLAGAVGLAIPVVGLGVATLWVSMQAAVLGLSVVLAAVILAVGPRLLRSV</sequence>
<keyword evidence="3" id="KW-1003">Cell membrane</keyword>
<dbReference type="Pfam" id="PF07690">
    <property type="entry name" value="MFS_1"/>
    <property type="match status" value="1"/>
</dbReference>
<dbReference type="PANTHER" id="PTHR23517:SF13">
    <property type="entry name" value="MAJOR FACILITATOR SUPERFAMILY MFS_1"/>
    <property type="match status" value="1"/>
</dbReference>
<evidence type="ECO:0000256" key="2">
    <source>
        <dbReference type="ARBA" id="ARBA00022448"/>
    </source>
</evidence>
<dbReference type="PROSITE" id="PS50850">
    <property type="entry name" value="MFS"/>
    <property type="match status" value="1"/>
</dbReference>
<feature type="transmembrane region" description="Helical" evidence="7">
    <location>
        <begin position="291"/>
        <end position="311"/>
    </location>
</feature>
<accession>A0A1S1PWH8</accession>
<proteinExistence type="predicted"/>
<keyword evidence="5 7" id="KW-1133">Transmembrane helix</keyword>
<feature type="transmembrane region" description="Helical" evidence="7">
    <location>
        <begin position="179"/>
        <end position="199"/>
    </location>
</feature>
<evidence type="ECO:0000313" key="10">
    <source>
        <dbReference type="Proteomes" id="UP000179769"/>
    </source>
</evidence>
<feature type="transmembrane region" description="Helical" evidence="7">
    <location>
        <begin position="225"/>
        <end position="247"/>
    </location>
</feature>
<dbReference type="InterPro" id="IPR011701">
    <property type="entry name" value="MFS"/>
</dbReference>
<feature type="transmembrane region" description="Helical" evidence="7">
    <location>
        <begin position="317"/>
        <end position="340"/>
    </location>
</feature>
<feature type="transmembrane region" description="Helical" evidence="7">
    <location>
        <begin position="86"/>
        <end position="105"/>
    </location>
</feature>
<feature type="transmembrane region" description="Helical" evidence="7">
    <location>
        <begin position="51"/>
        <end position="74"/>
    </location>
</feature>
<dbReference type="EMBL" id="MAXA01000229">
    <property type="protein sequence ID" value="OHV25687.1"/>
    <property type="molecule type" value="Genomic_DNA"/>
</dbReference>
<evidence type="ECO:0000256" key="5">
    <source>
        <dbReference type="ARBA" id="ARBA00022989"/>
    </source>
</evidence>
<feature type="transmembrane region" description="Helical" evidence="7">
    <location>
        <begin position="153"/>
        <end position="173"/>
    </location>
</feature>
<feature type="transmembrane region" description="Helical" evidence="7">
    <location>
        <begin position="21"/>
        <end position="45"/>
    </location>
</feature>
<evidence type="ECO:0000259" key="8">
    <source>
        <dbReference type="PROSITE" id="PS50850"/>
    </source>
</evidence>
<gene>
    <name evidence="9" type="ORF">BBK14_21910</name>
</gene>
<dbReference type="RefSeq" id="WP_071065249.1">
    <property type="nucleotide sequence ID" value="NZ_MAXA01000229.1"/>
</dbReference>
<comment type="subcellular location">
    <subcellularLocation>
        <location evidence="1">Cell membrane</location>
        <topology evidence="1">Multi-pass membrane protein</topology>
    </subcellularLocation>
</comment>
<evidence type="ECO:0000313" key="9">
    <source>
        <dbReference type="EMBL" id="OHV25687.1"/>
    </source>
</evidence>
<comment type="caution">
    <text evidence="9">The sequence shown here is derived from an EMBL/GenBank/DDBJ whole genome shotgun (WGS) entry which is preliminary data.</text>
</comment>
<dbReference type="GO" id="GO:0005886">
    <property type="term" value="C:plasma membrane"/>
    <property type="evidence" value="ECO:0007669"/>
    <property type="project" value="UniProtKB-SubCell"/>
</dbReference>
<keyword evidence="2" id="KW-0813">Transport</keyword>
<dbReference type="PANTHER" id="PTHR23517">
    <property type="entry name" value="RESISTANCE PROTEIN MDTM, PUTATIVE-RELATED-RELATED"/>
    <property type="match status" value="1"/>
</dbReference>
<dbReference type="InterPro" id="IPR020846">
    <property type="entry name" value="MFS_dom"/>
</dbReference>
<dbReference type="Gene3D" id="1.20.1250.20">
    <property type="entry name" value="MFS general substrate transporter like domains"/>
    <property type="match status" value="1"/>
</dbReference>
<dbReference type="GO" id="GO:0022857">
    <property type="term" value="F:transmembrane transporter activity"/>
    <property type="evidence" value="ECO:0007669"/>
    <property type="project" value="InterPro"/>
</dbReference>
<evidence type="ECO:0000256" key="6">
    <source>
        <dbReference type="ARBA" id="ARBA00023136"/>
    </source>
</evidence>
<dbReference type="OrthoDB" id="3177957at2"/>
<feature type="domain" description="Major facilitator superfamily (MFS) profile" evidence="8">
    <location>
        <begin position="1"/>
        <end position="405"/>
    </location>
</feature>
<keyword evidence="10" id="KW-1185">Reference proteome</keyword>
<feature type="transmembrane region" description="Helical" evidence="7">
    <location>
        <begin position="382"/>
        <end position="402"/>
    </location>
</feature>
<organism evidence="9 10">
    <name type="scientific">Parafrankia soli</name>
    <dbReference type="NCBI Taxonomy" id="2599596"/>
    <lineage>
        <taxon>Bacteria</taxon>
        <taxon>Bacillati</taxon>
        <taxon>Actinomycetota</taxon>
        <taxon>Actinomycetes</taxon>
        <taxon>Frankiales</taxon>
        <taxon>Frankiaceae</taxon>
        <taxon>Parafrankia</taxon>
    </lineage>
</organism>
<feature type="transmembrane region" description="Helical" evidence="7">
    <location>
        <begin position="262"/>
        <end position="282"/>
    </location>
</feature>
<keyword evidence="6 7" id="KW-0472">Membrane</keyword>